<keyword evidence="2" id="KW-0805">Transcription regulation</keyword>
<evidence type="ECO:0000256" key="4">
    <source>
        <dbReference type="ARBA" id="ARBA00023242"/>
    </source>
</evidence>
<evidence type="ECO:0000313" key="7">
    <source>
        <dbReference type="EMBL" id="CAG8478357.1"/>
    </source>
</evidence>
<feature type="compositionally biased region" description="Polar residues" evidence="5">
    <location>
        <begin position="11"/>
        <end position="25"/>
    </location>
</feature>
<dbReference type="Pfam" id="PF11754">
    <property type="entry name" value="Velvet"/>
    <property type="match status" value="2"/>
</dbReference>
<comment type="caution">
    <text evidence="7">The sequence shown here is derived from an EMBL/GenBank/DDBJ whole genome shotgun (WGS) entry which is preliminary data.</text>
</comment>
<evidence type="ECO:0000256" key="5">
    <source>
        <dbReference type="SAM" id="MobiDB-lite"/>
    </source>
</evidence>
<accession>A0A9N8W5U3</accession>
<feature type="region of interest" description="Disordered" evidence="5">
    <location>
        <begin position="1"/>
        <end position="28"/>
    </location>
</feature>
<evidence type="ECO:0000256" key="2">
    <source>
        <dbReference type="ARBA" id="ARBA00023015"/>
    </source>
</evidence>
<dbReference type="AlphaFoldDB" id="A0A9N8W5U3"/>
<feature type="compositionally biased region" description="Low complexity" evidence="5">
    <location>
        <begin position="62"/>
        <end position="76"/>
    </location>
</feature>
<dbReference type="PROSITE" id="PS51821">
    <property type="entry name" value="VELVET"/>
    <property type="match status" value="1"/>
</dbReference>
<dbReference type="PANTHER" id="PTHR33572">
    <property type="entry name" value="SPORE DEVELOPMENT REGULATOR VOSA"/>
    <property type="match status" value="1"/>
</dbReference>
<dbReference type="InterPro" id="IPR021740">
    <property type="entry name" value="Velvet"/>
</dbReference>
<dbReference type="Proteomes" id="UP000789572">
    <property type="component" value="Unassembled WGS sequence"/>
</dbReference>
<feature type="region of interest" description="Disordered" evidence="5">
    <location>
        <begin position="55"/>
        <end position="76"/>
    </location>
</feature>
<organism evidence="7 8">
    <name type="scientific">Paraglomus occultum</name>
    <dbReference type="NCBI Taxonomy" id="144539"/>
    <lineage>
        <taxon>Eukaryota</taxon>
        <taxon>Fungi</taxon>
        <taxon>Fungi incertae sedis</taxon>
        <taxon>Mucoromycota</taxon>
        <taxon>Glomeromycotina</taxon>
        <taxon>Glomeromycetes</taxon>
        <taxon>Paraglomerales</taxon>
        <taxon>Paraglomeraceae</taxon>
        <taxon>Paraglomus</taxon>
    </lineage>
</organism>
<dbReference type="Gene3D" id="2.60.40.3960">
    <property type="entry name" value="Velvet domain"/>
    <property type="match status" value="1"/>
</dbReference>
<proteinExistence type="predicted"/>
<feature type="compositionally biased region" description="Low complexity" evidence="5">
    <location>
        <begin position="119"/>
        <end position="137"/>
    </location>
</feature>
<evidence type="ECO:0000256" key="3">
    <source>
        <dbReference type="ARBA" id="ARBA00023163"/>
    </source>
</evidence>
<feature type="domain" description="Velvet" evidence="6">
    <location>
        <begin position="155"/>
        <end position="337"/>
    </location>
</feature>
<evidence type="ECO:0000313" key="8">
    <source>
        <dbReference type="Proteomes" id="UP000789572"/>
    </source>
</evidence>
<feature type="region of interest" description="Disordered" evidence="5">
    <location>
        <begin position="88"/>
        <end position="142"/>
    </location>
</feature>
<evidence type="ECO:0000259" key="6">
    <source>
        <dbReference type="PROSITE" id="PS51821"/>
    </source>
</evidence>
<keyword evidence="8" id="KW-1185">Reference proteome</keyword>
<keyword evidence="3" id="KW-0804">Transcription</keyword>
<dbReference type="InterPro" id="IPR038491">
    <property type="entry name" value="Velvet_dom_sf"/>
</dbReference>
<dbReference type="InterPro" id="IPR037525">
    <property type="entry name" value="Velvet_dom"/>
</dbReference>
<comment type="subcellular location">
    <subcellularLocation>
        <location evidence="1">Nucleus</location>
    </subcellularLocation>
</comment>
<sequence length="347" mass="39267">MYHQHSPIPPTQTSRQSEHFSSSARSDYPEGYFPNVPHGYPHYYDYHHPHHRYMPYPPPGIPIHHPQQSQQLSPSIATGHDEEKAIYTRGQLTSGNSNTTSNESKGTADNGKKEAKAKNTSSNRTSSSRPSTSSGPSAKRFRMEKFGTFDAPREDEDKRIYRLVVCQQPLRARMCGFGEKDRRPVDPPPIVQLIINDEEGNLDTSMLQNPFFVLHVTLWSEDGREERNVISSPPKTTRVLMGSLVSSPAILKNTQNEQGCYFCFPDLSIRTEGKYTLKFSLMKLGNEDRLVSTRAVILTTTFSSPFTVYSAKKFPGMTESTELSKAFARQGLKIPIRNDVRPRRIED</sequence>
<dbReference type="EMBL" id="CAJVPJ010000105">
    <property type="protein sequence ID" value="CAG8478357.1"/>
    <property type="molecule type" value="Genomic_DNA"/>
</dbReference>
<protein>
    <submittedName>
        <fullName evidence="7">9163_t:CDS:1</fullName>
    </submittedName>
</protein>
<reference evidence="7" key="1">
    <citation type="submission" date="2021-06" db="EMBL/GenBank/DDBJ databases">
        <authorList>
            <person name="Kallberg Y."/>
            <person name="Tangrot J."/>
            <person name="Rosling A."/>
        </authorList>
    </citation>
    <scope>NUCLEOTIDE SEQUENCE</scope>
    <source>
        <strain evidence="7">IA702</strain>
    </source>
</reference>
<keyword evidence="4" id="KW-0539">Nucleus</keyword>
<name>A0A9N8W5U3_9GLOM</name>
<evidence type="ECO:0000256" key="1">
    <source>
        <dbReference type="ARBA" id="ARBA00004123"/>
    </source>
</evidence>
<dbReference type="GO" id="GO:0005634">
    <property type="term" value="C:nucleus"/>
    <property type="evidence" value="ECO:0007669"/>
    <property type="project" value="UniProtKB-SubCell"/>
</dbReference>
<dbReference type="OrthoDB" id="5599552at2759"/>
<dbReference type="PANTHER" id="PTHR33572:SF3">
    <property type="entry name" value="VELVET COMPLEX SUBUNIT B"/>
    <property type="match status" value="1"/>
</dbReference>
<feature type="compositionally biased region" description="Low complexity" evidence="5">
    <location>
        <begin position="93"/>
        <end position="102"/>
    </location>
</feature>
<gene>
    <name evidence="7" type="ORF">POCULU_LOCUS1405</name>
</gene>